<proteinExistence type="predicted"/>
<evidence type="ECO:0000256" key="6">
    <source>
        <dbReference type="PROSITE-ProRule" id="PRU10141"/>
    </source>
</evidence>
<accession>A0A1J6J3D2</accession>
<dbReference type="PROSITE" id="PS50011">
    <property type="entry name" value="PROTEIN_KINASE_DOM"/>
    <property type="match status" value="1"/>
</dbReference>
<dbReference type="InterPro" id="IPR000719">
    <property type="entry name" value="Prot_kinase_dom"/>
</dbReference>
<evidence type="ECO:0000259" key="8">
    <source>
        <dbReference type="PROSITE" id="PS50011"/>
    </source>
</evidence>
<keyword evidence="3 6" id="KW-0547">Nucleotide-binding</keyword>
<keyword evidence="5 6" id="KW-0067">ATP-binding</keyword>
<dbReference type="InterPro" id="IPR052101">
    <property type="entry name" value="Plant_StressResp_Kinase"/>
</dbReference>
<dbReference type="AlphaFoldDB" id="A0A1J6J3D2"/>
<dbReference type="PROSITE" id="PS00109">
    <property type="entry name" value="PROTEIN_KINASE_TYR"/>
    <property type="match status" value="1"/>
</dbReference>
<dbReference type="OMA" id="EPPIIHH"/>
<evidence type="ECO:0000313" key="9">
    <source>
        <dbReference type="EMBL" id="OIT04399.1"/>
    </source>
</evidence>
<dbReference type="Gene3D" id="1.10.510.10">
    <property type="entry name" value="Transferase(Phosphotransferase) domain 1"/>
    <property type="match status" value="1"/>
</dbReference>
<evidence type="ECO:0000256" key="3">
    <source>
        <dbReference type="ARBA" id="ARBA00022741"/>
    </source>
</evidence>
<keyword evidence="7" id="KW-1133">Transmembrane helix</keyword>
<feature type="transmembrane region" description="Helical" evidence="7">
    <location>
        <begin position="12"/>
        <end position="33"/>
    </location>
</feature>
<dbReference type="InterPro" id="IPR011009">
    <property type="entry name" value="Kinase-like_dom_sf"/>
</dbReference>
<evidence type="ECO:0000256" key="2">
    <source>
        <dbReference type="ARBA" id="ARBA00022679"/>
    </source>
</evidence>
<dbReference type="PROSITE" id="PS00107">
    <property type="entry name" value="PROTEIN_KINASE_ATP"/>
    <property type="match status" value="1"/>
</dbReference>
<dbReference type="Proteomes" id="UP000187609">
    <property type="component" value="Unassembled WGS sequence"/>
</dbReference>
<dbReference type="InterPro" id="IPR017441">
    <property type="entry name" value="Protein_kinase_ATP_BS"/>
</dbReference>
<dbReference type="PIRSF" id="PIRSF000654">
    <property type="entry name" value="Integrin-linked_kinase"/>
    <property type="match status" value="1"/>
</dbReference>
<comment type="caution">
    <text evidence="9">The sequence shown here is derived from an EMBL/GenBank/DDBJ whole genome shotgun (WGS) entry which is preliminary data.</text>
</comment>
<keyword evidence="7" id="KW-0812">Transmembrane</keyword>
<dbReference type="FunFam" id="1.10.510.10:FF:000195">
    <property type="entry name" value="pto-interacting protein 1"/>
    <property type="match status" value="1"/>
</dbReference>
<dbReference type="SUPFAM" id="SSF56112">
    <property type="entry name" value="Protein kinase-like (PK-like)"/>
    <property type="match status" value="1"/>
</dbReference>
<evidence type="ECO:0000256" key="5">
    <source>
        <dbReference type="ARBA" id="ARBA00022840"/>
    </source>
</evidence>
<keyword evidence="2" id="KW-0808">Transferase</keyword>
<evidence type="ECO:0000256" key="4">
    <source>
        <dbReference type="ARBA" id="ARBA00022777"/>
    </source>
</evidence>
<organism evidence="9 10">
    <name type="scientific">Nicotiana attenuata</name>
    <name type="common">Coyote tobacco</name>
    <dbReference type="NCBI Taxonomy" id="49451"/>
    <lineage>
        <taxon>Eukaryota</taxon>
        <taxon>Viridiplantae</taxon>
        <taxon>Streptophyta</taxon>
        <taxon>Embryophyta</taxon>
        <taxon>Tracheophyta</taxon>
        <taxon>Spermatophyta</taxon>
        <taxon>Magnoliopsida</taxon>
        <taxon>eudicotyledons</taxon>
        <taxon>Gunneridae</taxon>
        <taxon>Pentapetalae</taxon>
        <taxon>asterids</taxon>
        <taxon>lamiids</taxon>
        <taxon>Solanales</taxon>
        <taxon>Solanaceae</taxon>
        <taxon>Nicotianoideae</taxon>
        <taxon>Nicotianeae</taxon>
        <taxon>Nicotiana</taxon>
    </lineage>
</organism>
<dbReference type="InterPro" id="IPR008266">
    <property type="entry name" value="Tyr_kinase_AS"/>
</dbReference>
<evidence type="ECO:0000256" key="7">
    <source>
        <dbReference type="SAM" id="Phobius"/>
    </source>
</evidence>
<evidence type="ECO:0000313" key="10">
    <source>
        <dbReference type="Proteomes" id="UP000187609"/>
    </source>
</evidence>
<feature type="binding site" evidence="6">
    <location>
        <position position="107"/>
    </location>
    <ligand>
        <name>ATP</name>
        <dbReference type="ChEBI" id="CHEBI:30616"/>
    </ligand>
</feature>
<dbReference type="PANTHER" id="PTHR47983">
    <property type="entry name" value="PTO-INTERACTING PROTEIN 1-LIKE"/>
    <property type="match status" value="1"/>
</dbReference>
<keyword evidence="7" id="KW-0472">Membrane</keyword>
<dbReference type="Gramene" id="OIT04399">
    <property type="protein sequence ID" value="OIT04399"/>
    <property type="gene ID" value="A4A49_65177"/>
</dbReference>
<dbReference type="Gene3D" id="3.30.200.20">
    <property type="entry name" value="Phosphorylase Kinase, domain 1"/>
    <property type="match status" value="1"/>
</dbReference>
<dbReference type="PANTHER" id="PTHR47983:SF21">
    <property type="entry name" value="PROTEIN KINASE DOMAIN-CONTAINING PROTEIN"/>
    <property type="match status" value="1"/>
</dbReference>
<reference evidence="9" key="1">
    <citation type="submission" date="2016-11" db="EMBL/GenBank/DDBJ databases">
        <title>The genome of Nicotiana attenuata.</title>
        <authorList>
            <person name="Xu S."/>
            <person name="Brockmoeller T."/>
            <person name="Gaquerel E."/>
            <person name="Navarro A."/>
            <person name="Kuhl H."/>
            <person name="Gase K."/>
            <person name="Ling Z."/>
            <person name="Zhou W."/>
            <person name="Kreitzer C."/>
            <person name="Stanke M."/>
            <person name="Tang H."/>
            <person name="Lyons E."/>
            <person name="Pandey P."/>
            <person name="Pandey S.P."/>
            <person name="Timmermann B."/>
            <person name="Baldwin I.T."/>
        </authorList>
    </citation>
    <scope>NUCLEOTIDE SEQUENCE [LARGE SCALE GENOMIC DNA]</scope>
    <source>
        <strain evidence="9">UT</strain>
    </source>
</reference>
<name>A0A1J6J3D2_NICAT</name>
<dbReference type="EMBL" id="MJEQ01037185">
    <property type="protein sequence ID" value="OIT04399.1"/>
    <property type="molecule type" value="Genomic_DNA"/>
</dbReference>
<gene>
    <name evidence="9" type="ORF">A4A49_65177</name>
</gene>
<keyword evidence="10" id="KW-1185">Reference proteome</keyword>
<evidence type="ECO:0000256" key="1">
    <source>
        <dbReference type="ARBA" id="ARBA00022553"/>
    </source>
</evidence>
<feature type="domain" description="Protein kinase" evidence="8">
    <location>
        <begin position="78"/>
        <end position="349"/>
    </location>
</feature>
<protein>
    <recommendedName>
        <fullName evidence="8">Protein kinase domain-containing protein</fullName>
    </recommendedName>
</protein>
<dbReference type="SMR" id="A0A1J6J3D2"/>
<dbReference type="Pfam" id="PF07714">
    <property type="entry name" value="PK_Tyr_Ser-Thr"/>
    <property type="match status" value="1"/>
</dbReference>
<dbReference type="GO" id="GO:0004672">
    <property type="term" value="F:protein kinase activity"/>
    <property type="evidence" value="ECO:0007669"/>
    <property type="project" value="InterPro"/>
</dbReference>
<sequence length="352" mass="38711">MSSFSESNFGNYGILIISAIVSIILINAIKTIIKDRLHYFKNQASEGGEPSGAPQKVLPIEVHAEMSLDELNILTNNFDEKALIGKGSYGCVFGAKLSNDQQVAIKKLDTSSSPESDSDFADQLAMVSRLKHEHFVTLMGYCLEANNRILVYEFATMGTLHDVLHGREGVQGAKPGLVLTWNQRVKIACGVASGLEYLHEKVEPPIIHHDVRSSNVLLFDDFTAKIADFNLTTSGSSEDLGYHGPEYAMEEAITRKSDVYSFGVILLELLTGRKPVDYTMPEGQQSLVAWATPLLSEDKVKDCVDPKLNNDYPPKAIAKVAALVELCVQYEADFRPNMSIMVRALSPLLNAN</sequence>
<keyword evidence="1" id="KW-0597">Phosphoprotein</keyword>
<keyword evidence="4" id="KW-0418">Kinase</keyword>
<dbReference type="InterPro" id="IPR001245">
    <property type="entry name" value="Ser-Thr/Tyr_kinase_cat_dom"/>
</dbReference>
<dbReference type="GO" id="GO:0005524">
    <property type="term" value="F:ATP binding"/>
    <property type="evidence" value="ECO:0007669"/>
    <property type="project" value="UniProtKB-UniRule"/>
</dbReference>